<feature type="domain" description="Sporulation membrane protein YtrI C-terminal" evidence="3">
    <location>
        <begin position="80"/>
        <end position="165"/>
    </location>
</feature>
<evidence type="ECO:0000313" key="5">
    <source>
        <dbReference type="Proteomes" id="UP000012283"/>
    </source>
</evidence>
<sequence length="169" mass="19665">MHIPPYYKKPSWQRFFAGICVGCIIGYLVFVFMYGQLHEKWIEENLSLRSKLQDLNKSYETLLENHEELSKQRQEGIQIEEVSIDFLNLKELKLDNDRLMIHQLEEAVREEASHAVGKNIDSFSESIDLFISSIENKTIKIDDFAFEATVRRIIVSEQLQLAITLSLGD</sequence>
<dbReference type="OrthoDB" id="2691164at2"/>
<evidence type="ECO:0000259" key="3">
    <source>
        <dbReference type="Pfam" id="PF26347"/>
    </source>
</evidence>
<keyword evidence="1" id="KW-0175">Coiled coil</keyword>
<reference evidence="4 5" key="1">
    <citation type="submission" date="2013-03" db="EMBL/GenBank/DDBJ databases">
        <title>Draft genome sequence of Gracibacillus halophilus YIM-C55.5, a moderately halophilic and thermophilic organism from the Xiaochaidamu salt lake.</title>
        <authorList>
            <person name="Sugumar T."/>
            <person name="Polireddy D.R."/>
            <person name="Antony A."/>
            <person name="Madhava Y.R."/>
            <person name="Sivakumar N."/>
        </authorList>
    </citation>
    <scope>NUCLEOTIDE SEQUENCE [LARGE SCALE GENOMIC DNA]</scope>
    <source>
        <strain evidence="4 5">YIM-C55.5</strain>
    </source>
</reference>
<keyword evidence="2" id="KW-0472">Membrane</keyword>
<feature type="transmembrane region" description="Helical" evidence="2">
    <location>
        <begin position="15"/>
        <end position="35"/>
    </location>
</feature>
<keyword evidence="2" id="KW-1133">Transmembrane helix</keyword>
<dbReference type="Proteomes" id="UP000012283">
    <property type="component" value="Unassembled WGS sequence"/>
</dbReference>
<keyword evidence="5" id="KW-1185">Reference proteome</keyword>
<evidence type="ECO:0000313" key="4">
    <source>
        <dbReference type="EMBL" id="ENH96949.1"/>
    </source>
</evidence>
<dbReference type="InterPro" id="IPR058620">
    <property type="entry name" value="YtrI_C"/>
</dbReference>
<dbReference type="InterPro" id="IPR048198">
    <property type="entry name" value="YtrI"/>
</dbReference>
<evidence type="ECO:0000256" key="1">
    <source>
        <dbReference type="SAM" id="Coils"/>
    </source>
</evidence>
<keyword evidence="2" id="KW-0812">Transmembrane</keyword>
<feature type="coiled-coil region" evidence="1">
    <location>
        <begin position="45"/>
        <end position="72"/>
    </location>
</feature>
<dbReference type="Pfam" id="PF26347">
    <property type="entry name" value="YtrI_sporulation"/>
    <property type="match status" value="1"/>
</dbReference>
<dbReference type="STRING" id="1308866.J416_08197"/>
<dbReference type="PATRIC" id="fig|1308866.3.peg.1655"/>
<proteinExistence type="predicted"/>
<dbReference type="EMBL" id="APML01000026">
    <property type="protein sequence ID" value="ENH96949.1"/>
    <property type="molecule type" value="Genomic_DNA"/>
</dbReference>
<dbReference type="NCBIfam" id="NF041479">
    <property type="entry name" value="spor_membprot_YtrI"/>
    <property type="match status" value="1"/>
</dbReference>
<name>N4WCI1_9BACI</name>
<dbReference type="eggNOG" id="ENOG5031KY3">
    <property type="taxonomic scope" value="Bacteria"/>
</dbReference>
<dbReference type="AlphaFoldDB" id="N4WCI1"/>
<protein>
    <recommendedName>
        <fullName evidence="3">Sporulation membrane protein YtrI C-terminal domain-containing protein</fullName>
    </recommendedName>
</protein>
<gene>
    <name evidence="4" type="ORF">J416_08197</name>
</gene>
<dbReference type="RefSeq" id="WP_003468011.1">
    <property type="nucleotide sequence ID" value="NZ_APML01000026.1"/>
</dbReference>
<accession>N4WCI1</accession>
<comment type="caution">
    <text evidence="4">The sequence shown here is derived from an EMBL/GenBank/DDBJ whole genome shotgun (WGS) entry which is preliminary data.</text>
</comment>
<organism evidence="4 5">
    <name type="scientific">Gracilibacillus halophilus YIM-C55.5</name>
    <dbReference type="NCBI Taxonomy" id="1308866"/>
    <lineage>
        <taxon>Bacteria</taxon>
        <taxon>Bacillati</taxon>
        <taxon>Bacillota</taxon>
        <taxon>Bacilli</taxon>
        <taxon>Bacillales</taxon>
        <taxon>Bacillaceae</taxon>
        <taxon>Gracilibacillus</taxon>
    </lineage>
</organism>
<evidence type="ECO:0000256" key="2">
    <source>
        <dbReference type="SAM" id="Phobius"/>
    </source>
</evidence>